<comment type="caution">
    <text evidence="2">The sequence shown here is derived from an EMBL/GenBank/DDBJ whole genome shotgun (WGS) entry which is preliminary data.</text>
</comment>
<feature type="region of interest" description="Disordered" evidence="1">
    <location>
        <begin position="248"/>
        <end position="304"/>
    </location>
</feature>
<accession>A0A4U6XVK4</accession>
<evidence type="ECO:0000313" key="3">
    <source>
        <dbReference type="Proteomes" id="UP000310108"/>
    </source>
</evidence>
<sequence>MRNNSPVPLPLPHPRVFPLLHTHTRGQPPSRKARKTRSHRFLPYQLSTNTSRTILQQFTMIEPELRRKLARAGELLNEISMGMSVTVKEYEWLEDMRKHIQPAFIIPADVIGHFPLSLDHRAQKRQYASTLIAKLVDGTGLSVAEEMWFCVAQHEQPEIIRGMQSSCSSAVDGDEGTPVQGDGRNGRIRDGGSSRSLRNENNYSAMPTPISQFSLPTDPGRVLELAGGGGRIQEALRRDFLYQTQSILRDQQQQQQQQQGRPSMSALDPGGPSLSKALDIFPRMPNQSSSRLPGGERLSSKKRKDAEVALRVAQEMFDGLYNEFCRIMPNVVRAFELDASLRRQQVIIQRLKDKVDGDDGVDGGGDVGNGAGYDVSDPPPPQHR</sequence>
<protein>
    <submittedName>
        <fullName evidence="2">Uncharacterized protein</fullName>
    </submittedName>
</protein>
<dbReference type="AlphaFoldDB" id="A0A4U6XVK4"/>
<feature type="region of interest" description="Disordered" evidence="1">
    <location>
        <begin position="166"/>
        <end position="217"/>
    </location>
</feature>
<evidence type="ECO:0000313" key="2">
    <source>
        <dbReference type="EMBL" id="TKW60070.1"/>
    </source>
</evidence>
<feature type="compositionally biased region" description="Polar residues" evidence="1">
    <location>
        <begin position="199"/>
        <end position="215"/>
    </location>
</feature>
<organism evidence="2 3">
    <name type="scientific">Colletotrichum tanaceti</name>
    <dbReference type="NCBI Taxonomy" id="1306861"/>
    <lineage>
        <taxon>Eukaryota</taxon>
        <taxon>Fungi</taxon>
        <taxon>Dikarya</taxon>
        <taxon>Ascomycota</taxon>
        <taxon>Pezizomycotina</taxon>
        <taxon>Sordariomycetes</taxon>
        <taxon>Hypocreomycetidae</taxon>
        <taxon>Glomerellales</taxon>
        <taxon>Glomerellaceae</taxon>
        <taxon>Colletotrichum</taxon>
        <taxon>Colletotrichum destructivum species complex</taxon>
    </lineage>
</organism>
<proteinExistence type="predicted"/>
<feature type="region of interest" description="Disordered" evidence="1">
    <location>
        <begin position="355"/>
        <end position="384"/>
    </location>
</feature>
<evidence type="ECO:0000256" key="1">
    <source>
        <dbReference type="SAM" id="MobiDB-lite"/>
    </source>
</evidence>
<dbReference type="Proteomes" id="UP000310108">
    <property type="component" value="Unassembled WGS sequence"/>
</dbReference>
<name>A0A4U6XVK4_9PEZI</name>
<feature type="compositionally biased region" description="Gly residues" evidence="1">
    <location>
        <begin position="362"/>
        <end position="371"/>
    </location>
</feature>
<gene>
    <name evidence="2" type="ORF">CTA1_3113</name>
</gene>
<dbReference type="EMBL" id="PJEX01000002">
    <property type="protein sequence ID" value="TKW60070.1"/>
    <property type="molecule type" value="Genomic_DNA"/>
</dbReference>
<reference evidence="2 3" key="1">
    <citation type="journal article" date="2019" name="PLoS ONE">
        <title>Comparative genome analysis indicates high evolutionary potential of pathogenicity genes in Colletotrichum tanaceti.</title>
        <authorList>
            <person name="Lelwala R.V."/>
            <person name="Korhonen P.K."/>
            <person name="Young N.D."/>
            <person name="Scott J.B."/>
            <person name="Ades P.A."/>
            <person name="Gasser R.B."/>
            <person name="Taylor P.W.J."/>
        </authorList>
    </citation>
    <scope>NUCLEOTIDE SEQUENCE [LARGE SCALE GENOMIC DNA]</scope>
    <source>
        <strain evidence="2">BRIP57314</strain>
    </source>
</reference>
<keyword evidence="3" id="KW-1185">Reference proteome</keyword>